<name>A0ABR0A4W6_9CRUS</name>
<evidence type="ECO:0000313" key="1">
    <source>
        <dbReference type="EMBL" id="KAK4020181.1"/>
    </source>
</evidence>
<keyword evidence="2" id="KW-1185">Reference proteome</keyword>
<dbReference type="Proteomes" id="UP001234178">
    <property type="component" value="Unassembled WGS sequence"/>
</dbReference>
<dbReference type="EMBL" id="JAOYFB010000036">
    <property type="protein sequence ID" value="KAK4020181.1"/>
    <property type="molecule type" value="Genomic_DNA"/>
</dbReference>
<sequence>MDETGETEESLLTCLGKRLRRVTYGSDTTYRTVVALSRIVGNPAMYNYAQGQPKWRAMGSGRGRLRAYKKTARGTKKHREFQFKG</sequence>
<reference evidence="1 2" key="1">
    <citation type="journal article" date="2023" name="Nucleic Acids Res.">
        <title>The hologenome of Daphnia magna reveals possible DNA methylation and microbiome-mediated evolution of the host genome.</title>
        <authorList>
            <person name="Chaturvedi A."/>
            <person name="Li X."/>
            <person name="Dhandapani V."/>
            <person name="Marshall H."/>
            <person name="Kissane S."/>
            <person name="Cuenca-Cambronero M."/>
            <person name="Asole G."/>
            <person name="Calvet F."/>
            <person name="Ruiz-Romero M."/>
            <person name="Marangio P."/>
            <person name="Guigo R."/>
            <person name="Rago D."/>
            <person name="Mirbahai L."/>
            <person name="Eastwood N."/>
            <person name="Colbourne J.K."/>
            <person name="Zhou J."/>
            <person name="Mallon E."/>
            <person name="Orsini L."/>
        </authorList>
    </citation>
    <scope>NUCLEOTIDE SEQUENCE [LARGE SCALE GENOMIC DNA]</scope>
    <source>
        <strain evidence="1">LRV0_1</strain>
    </source>
</reference>
<organism evidence="1 2">
    <name type="scientific">Daphnia magna</name>
    <dbReference type="NCBI Taxonomy" id="35525"/>
    <lineage>
        <taxon>Eukaryota</taxon>
        <taxon>Metazoa</taxon>
        <taxon>Ecdysozoa</taxon>
        <taxon>Arthropoda</taxon>
        <taxon>Crustacea</taxon>
        <taxon>Branchiopoda</taxon>
        <taxon>Diplostraca</taxon>
        <taxon>Cladocera</taxon>
        <taxon>Anomopoda</taxon>
        <taxon>Daphniidae</taxon>
        <taxon>Daphnia</taxon>
    </lineage>
</organism>
<comment type="caution">
    <text evidence="1">The sequence shown here is derived from an EMBL/GenBank/DDBJ whole genome shotgun (WGS) entry which is preliminary data.</text>
</comment>
<proteinExistence type="predicted"/>
<accession>A0ABR0A4W6</accession>
<evidence type="ECO:0000313" key="2">
    <source>
        <dbReference type="Proteomes" id="UP001234178"/>
    </source>
</evidence>
<protein>
    <submittedName>
        <fullName evidence="1">Uncharacterized protein</fullName>
    </submittedName>
</protein>
<gene>
    <name evidence="1" type="ORF">OUZ56_002174</name>
</gene>